<feature type="domain" description="ABC transmembrane type-1" evidence="8">
    <location>
        <begin position="132"/>
        <end position="320"/>
    </location>
</feature>
<evidence type="ECO:0000259" key="8">
    <source>
        <dbReference type="PROSITE" id="PS50928"/>
    </source>
</evidence>
<keyword evidence="4 7" id="KW-0812">Transmembrane</keyword>
<feature type="transmembrane region" description="Helical" evidence="7">
    <location>
        <begin position="197"/>
        <end position="214"/>
    </location>
</feature>
<dbReference type="Gene3D" id="1.10.3720.10">
    <property type="entry name" value="MetI-like"/>
    <property type="match status" value="1"/>
</dbReference>
<dbReference type="Pfam" id="PF00528">
    <property type="entry name" value="BPD_transp_1"/>
    <property type="match status" value="1"/>
</dbReference>
<dbReference type="PANTHER" id="PTHR43386">
    <property type="entry name" value="OLIGOPEPTIDE TRANSPORT SYSTEM PERMEASE PROTEIN APPC"/>
    <property type="match status" value="1"/>
</dbReference>
<evidence type="ECO:0000256" key="1">
    <source>
        <dbReference type="ARBA" id="ARBA00004651"/>
    </source>
</evidence>
<dbReference type="AlphaFoldDB" id="A0A0F9QL13"/>
<feature type="transmembrane region" description="Helical" evidence="7">
    <location>
        <begin position="303"/>
        <end position="323"/>
    </location>
</feature>
<dbReference type="InterPro" id="IPR025966">
    <property type="entry name" value="OppC_N"/>
</dbReference>
<dbReference type="PROSITE" id="PS50928">
    <property type="entry name" value="ABC_TM1"/>
    <property type="match status" value="1"/>
</dbReference>
<evidence type="ECO:0000256" key="6">
    <source>
        <dbReference type="ARBA" id="ARBA00023136"/>
    </source>
</evidence>
<accession>A0A0F9QL13</accession>
<reference evidence="9" key="1">
    <citation type="journal article" date="2015" name="Nature">
        <title>Complex archaea that bridge the gap between prokaryotes and eukaryotes.</title>
        <authorList>
            <person name="Spang A."/>
            <person name="Saw J.H."/>
            <person name="Jorgensen S.L."/>
            <person name="Zaremba-Niedzwiedzka K."/>
            <person name="Martijn J."/>
            <person name="Lind A.E."/>
            <person name="van Eijk R."/>
            <person name="Schleper C."/>
            <person name="Guy L."/>
            <person name="Ettema T.J."/>
        </authorList>
    </citation>
    <scope>NUCLEOTIDE SEQUENCE</scope>
</reference>
<dbReference type="InterPro" id="IPR000515">
    <property type="entry name" value="MetI-like"/>
</dbReference>
<organism evidence="9">
    <name type="scientific">marine sediment metagenome</name>
    <dbReference type="NCBI Taxonomy" id="412755"/>
    <lineage>
        <taxon>unclassified sequences</taxon>
        <taxon>metagenomes</taxon>
        <taxon>ecological metagenomes</taxon>
    </lineage>
</organism>
<proteinExistence type="predicted"/>
<dbReference type="PANTHER" id="PTHR43386:SF1">
    <property type="entry name" value="D,D-DIPEPTIDE TRANSPORT SYSTEM PERMEASE PROTEIN DDPC-RELATED"/>
    <property type="match status" value="1"/>
</dbReference>
<dbReference type="GO" id="GO:0005886">
    <property type="term" value="C:plasma membrane"/>
    <property type="evidence" value="ECO:0007669"/>
    <property type="project" value="UniProtKB-SubCell"/>
</dbReference>
<feature type="transmembrane region" description="Helical" evidence="7">
    <location>
        <begin position="69"/>
        <end position="90"/>
    </location>
</feature>
<evidence type="ECO:0000313" key="9">
    <source>
        <dbReference type="EMBL" id="KKN44835.1"/>
    </source>
</evidence>
<evidence type="ECO:0000256" key="2">
    <source>
        <dbReference type="ARBA" id="ARBA00022448"/>
    </source>
</evidence>
<sequence>MEKQQFLVIEEEEIKDKKNHSRRILSWIFNNIKFILLPGSRIEELEIREFEYEMSISKRKLIRRLKNPLTILGFSIIFFIITLAVFAPWISPQSFEFAMDPHVGSWNPPSPEHPLGQTVMGGDVLSRLIWGARTSITISLPSITLSVTGGVIAGVIAAYYGGWVDSLIMRICDVFLAFPSLILSLVFIAIFGPQIEVILMVWGFLGIPIYARLIRGNVLQARELPYIDAARVSGAGNWRIMFRHILPNVIQPIIVFFTFDIGAYILGLAALSFLGMNQSILIEWGNDISVARENPYSAPWAGLWPGFMIFLTVLGFMLVGDGLRDALDPRLKNL</sequence>
<evidence type="ECO:0000256" key="7">
    <source>
        <dbReference type="SAM" id="Phobius"/>
    </source>
</evidence>
<dbReference type="InterPro" id="IPR050366">
    <property type="entry name" value="BP-dependent_transpt_permease"/>
</dbReference>
<feature type="transmembrane region" description="Helical" evidence="7">
    <location>
        <begin position="138"/>
        <end position="160"/>
    </location>
</feature>
<evidence type="ECO:0000256" key="5">
    <source>
        <dbReference type="ARBA" id="ARBA00022989"/>
    </source>
</evidence>
<dbReference type="EMBL" id="LAZR01001426">
    <property type="protein sequence ID" value="KKN44835.1"/>
    <property type="molecule type" value="Genomic_DNA"/>
</dbReference>
<feature type="transmembrane region" description="Helical" evidence="7">
    <location>
        <begin position="167"/>
        <end position="191"/>
    </location>
</feature>
<comment type="caution">
    <text evidence="9">The sequence shown here is derived from an EMBL/GenBank/DDBJ whole genome shotgun (WGS) entry which is preliminary data.</text>
</comment>
<feature type="transmembrane region" description="Helical" evidence="7">
    <location>
        <begin position="249"/>
        <end position="274"/>
    </location>
</feature>
<dbReference type="CDD" id="cd06261">
    <property type="entry name" value="TM_PBP2"/>
    <property type="match status" value="1"/>
</dbReference>
<comment type="subcellular location">
    <subcellularLocation>
        <location evidence="1">Cell membrane</location>
        <topology evidence="1">Multi-pass membrane protein</topology>
    </subcellularLocation>
</comment>
<evidence type="ECO:0000256" key="4">
    <source>
        <dbReference type="ARBA" id="ARBA00022692"/>
    </source>
</evidence>
<dbReference type="GO" id="GO:0055085">
    <property type="term" value="P:transmembrane transport"/>
    <property type="evidence" value="ECO:0007669"/>
    <property type="project" value="InterPro"/>
</dbReference>
<dbReference type="SUPFAM" id="SSF161098">
    <property type="entry name" value="MetI-like"/>
    <property type="match status" value="1"/>
</dbReference>
<name>A0A0F9QL13_9ZZZZ</name>
<evidence type="ECO:0000256" key="3">
    <source>
        <dbReference type="ARBA" id="ARBA00022475"/>
    </source>
</evidence>
<protein>
    <recommendedName>
        <fullName evidence="8">ABC transmembrane type-1 domain-containing protein</fullName>
    </recommendedName>
</protein>
<dbReference type="Pfam" id="PF12911">
    <property type="entry name" value="OppC_N"/>
    <property type="match status" value="1"/>
</dbReference>
<keyword evidence="5 7" id="KW-1133">Transmembrane helix</keyword>
<keyword evidence="6 7" id="KW-0472">Membrane</keyword>
<dbReference type="InterPro" id="IPR035906">
    <property type="entry name" value="MetI-like_sf"/>
</dbReference>
<keyword evidence="2" id="KW-0813">Transport</keyword>
<keyword evidence="3" id="KW-1003">Cell membrane</keyword>
<gene>
    <name evidence="9" type="ORF">LCGC14_0689160</name>
</gene>